<reference evidence="3 4" key="1">
    <citation type="journal article" date="2020" name="Microb. Ecol.">
        <title>Ecogenomics of the Marine Benthic Filamentous Cyanobacterium Adonisia.</title>
        <authorList>
            <person name="Walter J.M."/>
            <person name="Coutinho F.H."/>
            <person name="Leomil L."/>
            <person name="Hargreaves P.I."/>
            <person name="Campeao M.E."/>
            <person name="Vieira V.V."/>
            <person name="Silva B.S."/>
            <person name="Fistarol G.O."/>
            <person name="Salomon P.S."/>
            <person name="Sawabe T."/>
            <person name="Mino S."/>
            <person name="Hosokawa M."/>
            <person name="Miyashita H."/>
            <person name="Maruyama F."/>
            <person name="van Verk M.C."/>
            <person name="Dutilh B.E."/>
            <person name="Thompson C.C."/>
            <person name="Thompson F.L."/>
        </authorList>
    </citation>
    <scope>NUCLEOTIDE SEQUENCE [LARGE SCALE GENOMIC DNA]</scope>
    <source>
        <strain evidence="3 4">CCMR0081</strain>
    </source>
</reference>
<dbReference type="SUPFAM" id="SSF56300">
    <property type="entry name" value="Metallo-dependent phosphatases"/>
    <property type="match status" value="1"/>
</dbReference>
<evidence type="ECO:0000259" key="2">
    <source>
        <dbReference type="Pfam" id="PF12850"/>
    </source>
</evidence>
<dbReference type="InterPro" id="IPR029052">
    <property type="entry name" value="Metallo-depent_PP-like"/>
</dbReference>
<dbReference type="PANTHER" id="PTHR42850:SF2">
    <property type="entry name" value="BLL5683 PROTEIN"/>
    <property type="match status" value="1"/>
</dbReference>
<dbReference type="RefSeq" id="WP_163702504.1">
    <property type="nucleotide sequence ID" value="NZ_QXHD01000004.1"/>
</dbReference>
<dbReference type="GO" id="GO:0005737">
    <property type="term" value="C:cytoplasm"/>
    <property type="evidence" value="ECO:0007669"/>
    <property type="project" value="TreeGrafter"/>
</dbReference>
<keyword evidence="4" id="KW-1185">Reference proteome</keyword>
<evidence type="ECO:0000313" key="3">
    <source>
        <dbReference type="EMBL" id="NEZ59551.1"/>
    </source>
</evidence>
<accession>A0A6M0RUW5</accession>
<dbReference type="GO" id="GO:0016791">
    <property type="term" value="F:phosphatase activity"/>
    <property type="evidence" value="ECO:0007669"/>
    <property type="project" value="TreeGrafter"/>
</dbReference>
<dbReference type="AlphaFoldDB" id="A0A6M0RUW5"/>
<dbReference type="CDD" id="cd00838">
    <property type="entry name" value="MPP_superfamily"/>
    <property type="match status" value="1"/>
</dbReference>
<dbReference type="Gene3D" id="3.60.21.10">
    <property type="match status" value="1"/>
</dbReference>
<gene>
    <name evidence="3" type="ORF">DXZ20_28690</name>
</gene>
<dbReference type="InterPro" id="IPR024654">
    <property type="entry name" value="Calcineurin-like_PHP_lpxH"/>
</dbReference>
<dbReference type="Pfam" id="PF12850">
    <property type="entry name" value="Metallophos_2"/>
    <property type="match status" value="1"/>
</dbReference>
<sequence length="270" mass="30196">MKLAVISCIHGNYEALNAVLSDIDAQKADQIYCLGDLVGYGPYPNEVVDRIRSLEIPTCQGCWDEDIVEGLNACECSYPSQLAEQRGKLAHEWTNTEIRPDVREYLATLPLSLKRDNLCFVHGSPNSQHEYLLPSMDGFAALERVLSTDADVLFCGHTHVPYVRELADTKLSVTVKSPAQTEDSQQFQAELKRIINAGSVGEPRHGRPNATYVLYDTETTQVTLREVAYDYTKTCLAILEKGLPAIFAWRLARGMEFAERADDPSHVCER</sequence>
<feature type="domain" description="Calcineurin-like phosphoesterase" evidence="2">
    <location>
        <begin position="1"/>
        <end position="219"/>
    </location>
</feature>
<organism evidence="3 4">
    <name type="scientific">Adonisia turfae CCMR0081</name>
    <dbReference type="NCBI Taxonomy" id="2292702"/>
    <lineage>
        <taxon>Bacteria</taxon>
        <taxon>Bacillati</taxon>
        <taxon>Cyanobacteriota</taxon>
        <taxon>Adonisia</taxon>
        <taxon>Adonisia turfae</taxon>
    </lineage>
</organism>
<dbReference type="Proteomes" id="UP000481033">
    <property type="component" value="Unassembled WGS sequence"/>
</dbReference>
<evidence type="ECO:0000313" key="4">
    <source>
        <dbReference type="Proteomes" id="UP000481033"/>
    </source>
</evidence>
<comment type="similarity">
    <text evidence="1">Belongs to the metallophosphoesterase superfamily. YfcE family.</text>
</comment>
<dbReference type="PANTHER" id="PTHR42850">
    <property type="entry name" value="METALLOPHOSPHOESTERASE"/>
    <property type="match status" value="1"/>
</dbReference>
<dbReference type="EMBL" id="QXHD01000004">
    <property type="protein sequence ID" value="NEZ59551.1"/>
    <property type="molecule type" value="Genomic_DNA"/>
</dbReference>
<dbReference type="InterPro" id="IPR050126">
    <property type="entry name" value="Ap4A_hydrolase"/>
</dbReference>
<proteinExistence type="inferred from homology"/>
<evidence type="ECO:0000256" key="1">
    <source>
        <dbReference type="ARBA" id="ARBA00008950"/>
    </source>
</evidence>
<protein>
    <submittedName>
        <fullName evidence="3">Metallophosphoesterase</fullName>
    </submittedName>
</protein>
<dbReference type="PIRSF" id="PIRSF000883">
    <property type="entry name" value="Pesterase_MJ0912"/>
    <property type="match status" value="1"/>
</dbReference>
<dbReference type="InterPro" id="IPR011152">
    <property type="entry name" value="Pesterase_MJ0912"/>
</dbReference>
<comment type="caution">
    <text evidence="3">The sequence shown here is derived from an EMBL/GenBank/DDBJ whole genome shotgun (WGS) entry which is preliminary data.</text>
</comment>
<name>A0A6M0RUW5_9CYAN</name>